<sequence length="171" mass="19749">METYVNHILSNWSGKPLEGAHAMIQKYGYPQEATMSQLIWHNNGPWKRTVVHRETVPHNFPTPHPDFLEQVIDYRVPIHLYDDVTAYDGSVYLDRTKGEASAMCHKEAMNFLSLNLLNDIVTGRRDVEGAKRFYAQTAYMYSKQNISTPYTEGLLFPKQYNTADPGIIYFK</sequence>
<reference evidence="1 2" key="1">
    <citation type="submission" date="2016-10" db="EMBL/GenBank/DDBJ databases">
        <authorList>
            <person name="de Groot N.N."/>
        </authorList>
    </citation>
    <scope>NUCLEOTIDE SEQUENCE [LARGE SCALE GENOMIC DNA]</scope>
    <source>
        <strain evidence="2">P4B,CCM 7963,CECT 7998,DSM 25260,IBRC-M 10614,KCTC 13821</strain>
    </source>
</reference>
<dbReference type="RefSeq" id="WP_091587929.1">
    <property type="nucleotide sequence ID" value="NZ_FNDU01000021.1"/>
</dbReference>
<accession>A0A1G8QQ23</accession>
<protein>
    <submittedName>
        <fullName evidence="1">Uncharacterized protein</fullName>
    </submittedName>
</protein>
<evidence type="ECO:0000313" key="1">
    <source>
        <dbReference type="EMBL" id="SDJ06899.1"/>
    </source>
</evidence>
<organism evidence="1 2">
    <name type="scientific">Alteribacillus bidgolensis</name>
    <dbReference type="NCBI Taxonomy" id="930129"/>
    <lineage>
        <taxon>Bacteria</taxon>
        <taxon>Bacillati</taxon>
        <taxon>Bacillota</taxon>
        <taxon>Bacilli</taxon>
        <taxon>Bacillales</taxon>
        <taxon>Bacillaceae</taxon>
        <taxon>Alteribacillus</taxon>
    </lineage>
</organism>
<proteinExistence type="predicted"/>
<dbReference type="AlphaFoldDB" id="A0A1G8QQ23"/>
<gene>
    <name evidence="1" type="ORF">SAMN05216352_12135</name>
</gene>
<dbReference type="OrthoDB" id="1350443at2"/>
<name>A0A1G8QQ23_9BACI</name>
<dbReference type="EMBL" id="FNDU01000021">
    <property type="protein sequence ID" value="SDJ06899.1"/>
    <property type="molecule type" value="Genomic_DNA"/>
</dbReference>
<dbReference type="Proteomes" id="UP000199017">
    <property type="component" value="Unassembled WGS sequence"/>
</dbReference>
<dbReference type="STRING" id="930129.SAMN05216352_12135"/>
<evidence type="ECO:0000313" key="2">
    <source>
        <dbReference type="Proteomes" id="UP000199017"/>
    </source>
</evidence>
<keyword evidence="2" id="KW-1185">Reference proteome</keyword>